<feature type="region of interest" description="Disordered" evidence="3">
    <location>
        <begin position="57"/>
        <end position="102"/>
    </location>
</feature>
<feature type="compositionally biased region" description="Polar residues" evidence="3">
    <location>
        <begin position="58"/>
        <end position="67"/>
    </location>
</feature>
<dbReference type="InterPro" id="IPR036864">
    <property type="entry name" value="Zn2-C6_fun-type_DNA-bd_sf"/>
</dbReference>
<dbReference type="Gene3D" id="4.10.240.10">
    <property type="entry name" value="Zn(2)-C6 fungal-type DNA-binding domain"/>
    <property type="match status" value="1"/>
</dbReference>
<gene>
    <name evidence="5" type="ORF">D6D01_04690</name>
</gene>
<dbReference type="Pfam" id="PF00172">
    <property type="entry name" value="Zn_clus"/>
    <property type="match status" value="1"/>
</dbReference>
<comment type="caution">
    <text evidence="5">The sequence shown here is derived from an EMBL/GenBank/DDBJ whole genome shotgun (WGS) entry which is preliminary data.</text>
</comment>
<dbReference type="Pfam" id="PF11951">
    <property type="entry name" value="Fungal_trans_2"/>
    <property type="match status" value="1"/>
</dbReference>
<dbReference type="PANTHER" id="PTHR37534">
    <property type="entry name" value="TRANSCRIPTIONAL ACTIVATOR PROTEIN UGA3"/>
    <property type="match status" value="1"/>
</dbReference>
<dbReference type="SUPFAM" id="SSF57701">
    <property type="entry name" value="Zn2/Cys6 DNA-binding domain"/>
    <property type="match status" value="1"/>
</dbReference>
<name>A0A4S9L9P1_AURPU</name>
<dbReference type="InterPro" id="IPR001138">
    <property type="entry name" value="Zn2Cys6_DnaBD"/>
</dbReference>
<dbReference type="GO" id="GO:0000976">
    <property type="term" value="F:transcription cis-regulatory region binding"/>
    <property type="evidence" value="ECO:0007669"/>
    <property type="project" value="TreeGrafter"/>
</dbReference>
<dbReference type="CDD" id="cd00067">
    <property type="entry name" value="GAL4"/>
    <property type="match status" value="1"/>
</dbReference>
<organism evidence="5 6">
    <name type="scientific">Aureobasidium pullulans</name>
    <name type="common">Black yeast</name>
    <name type="synonym">Pullularia pullulans</name>
    <dbReference type="NCBI Taxonomy" id="5580"/>
    <lineage>
        <taxon>Eukaryota</taxon>
        <taxon>Fungi</taxon>
        <taxon>Dikarya</taxon>
        <taxon>Ascomycota</taxon>
        <taxon>Pezizomycotina</taxon>
        <taxon>Dothideomycetes</taxon>
        <taxon>Dothideomycetidae</taxon>
        <taxon>Dothideales</taxon>
        <taxon>Saccotheciaceae</taxon>
        <taxon>Aureobasidium</taxon>
    </lineage>
</organism>
<dbReference type="PROSITE" id="PS50048">
    <property type="entry name" value="ZN2_CY6_FUNGAL_2"/>
    <property type="match status" value="1"/>
</dbReference>
<evidence type="ECO:0000256" key="3">
    <source>
        <dbReference type="SAM" id="MobiDB-lite"/>
    </source>
</evidence>
<evidence type="ECO:0000256" key="1">
    <source>
        <dbReference type="ARBA" id="ARBA00004123"/>
    </source>
</evidence>
<evidence type="ECO:0000313" key="6">
    <source>
        <dbReference type="Proteomes" id="UP000306584"/>
    </source>
</evidence>
<dbReference type="GO" id="GO:0000981">
    <property type="term" value="F:DNA-binding transcription factor activity, RNA polymerase II-specific"/>
    <property type="evidence" value="ECO:0007669"/>
    <property type="project" value="InterPro"/>
</dbReference>
<dbReference type="GO" id="GO:0005634">
    <property type="term" value="C:nucleus"/>
    <property type="evidence" value="ECO:0007669"/>
    <property type="project" value="UniProtKB-SubCell"/>
</dbReference>
<feature type="domain" description="Zn(2)-C6 fungal-type" evidence="4">
    <location>
        <begin position="21"/>
        <end position="45"/>
    </location>
</feature>
<dbReference type="InterPro" id="IPR021858">
    <property type="entry name" value="Fun_TF"/>
</dbReference>
<feature type="compositionally biased region" description="Basic and acidic residues" evidence="3">
    <location>
        <begin position="69"/>
        <end position="81"/>
    </location>
</feature>
<comment type="subcellular location">
    <subcellularLocation>
        <location evidence="1">Nucleus</location>
    </subcellularLocation>
</comment>
<evidence type="ECO:0000259" key="4">
    <source>
        <dbReference type="PROSITE" id="PS50048"/>
    </source>
</evidence>
<proteinExistence type="predicted"/>
<feature type="compositionally biased region" description="Polar residues" evidence="3">
    <location>
        <begin position="83"/>
        <end position="97"/>
    </location>
</feature>
<dbReference type="GO" id="GO:0045944">
    <property type="term" value="P:positive regulation of transcription by RNA polymerase II"/>
    <property type="evidence" value="ECO:0007669"/>
    <property type="project" value="TreeGrafter"/>
</dbReference>
<reference evidence="5 6" key="1">
    <citation type="submission" date="2018-10" db="EMBL/GenBank/DDBJ databases">
        <title>Fifty Aureobasidium pullulans genomes reveal a recombining polyextremotolerant generalist.</title>
        <authorList>
            <person name="Gostincar C."/>
            <person name="Turk M."/>
            <person name="Zajc J."/>
            <person name="Gunde-Cimerman N."/>
        </authorList>
    </citation>
    <scope>NUCLEOTIDE SEQUENCE [LARGE SCALE GENOMIC DNA]</scope>
    <source>
        <strain evidence="5 6">EXF-6604</strain>
    </source>
</reference>
<dbReference type="Proteomes" id="UP000306584">
    <property type="component" value="Unassembled WGS sequence"/>
</dbReference>
<keyword evidence="2" id="KW-0539">Nucleus</keyword>
<dbReference type="GO" id="GO:0008270">
    <property type="term" value="F:zinc ion binding"/>
    <property type="evidence" value="ECO:0007669"/>
    <property type="project" value="InterPro"/>
</dbReference>
<accession>A0A4S9L9P1</accession>
<protein>
    <recommendedName>
        <fullName evidence="4">Zn(2)-C6 fungal-type domain-containing protein</fullName>
    </recommendedName>
</protein>
<dbReference type="AlphaFoldDB" id="A0A4S9L9P1"/>
<evidence type="ECO:0000256" key="2">
    <source>
        <dbReference type="ARBA" id="ARBA00023242"/>
    </source>
</evidence>
<dbReference type="SMART" id="SM00066">
    <property type="entry name" value="GAL4"/>
    <property type="match status" value="1"/>
</dbReference>
<dbReference type="EMBL" id="QZBD01000160">
    <property type="protein sequence ID" value="THY25971.1"/>
    <property type="molecule type" value="Genomic_DNA"/>
</dbReference>
<sequence length="442" mass="50056">MVEICPLHMLKAANHQRSLTCRRRKVKCDGVLPTCRRCAQRQEQCDRPEAKSKFVLYTPNSSLSTSRPPEMHRSNPVERPRRSTAQGTSNVEHNNFQAPDPISPHTDLGNQVIAGLFHHYIEHLAAWYDLCEHDRPFELLVPIRALDLPILFNAIIAFSAQHMTLSDSRYEVISTIYHSACIQGLLSGLSNFDPGLQEDYLVAACLLRSFEILKADSRQEQRHLLGAYRFSSTEEIDMTSAGLLQAGAWNYLREEITVALECRRPVRLTINLDIRTAGPQPESMHANTITYILARVINHCFDRSSADQQEISDHNEWRSLKSELTFWKEGLPISYEPYSSASKEGNVFPSAWYLRPWHSKLDDFSVSLAANEDAVAAAQYYMTAETLLLLHNSDTVLDVKNVERLCGIAYTNENKAARVNAFGPMAFCKILVLAECTKILIF</sequence>
<evidence type="ECO:0000313" key="5">
    <source>
        <dbReference type="EMBL" id="THY25971.1"/>
    </source>
</evidence>
<dbReference type="PANTHER" id="PTHR37534:SF2">
    <property type="entry name" value="N-ACETYLTRANSFERASE DOMAIN-CONTAINING PROTEIN"/>
    <property type="match status" value="1"/>
</dbReference>